<organism evidence="5 6">
    <name type="scientific">Carsonella ruddii</name>
    <dbReference type="NCBI Taxonomy" id="114186"/>
    <lineage>
        <taxon>Bacteria</taxon>
        <taxon>Pseudomonadati</taxon>
        <taxon>Pseudomonadota</taxon>
        <taxon>Gammaproteobacteria</taxon>
        <taxon>Oceanospirillales</taxon>
        <taxon>Halomonadaceae</taxon>
        <taxon>Zymobacter group</taxon>
        <taxon>Candidatus Carsonella</taxon>
    </lineage>
</organism>
<dbReference type="GO" id="GO:0005840">
    <property type="term" value="C:ribosome"/>
    <property type="evidence" value="ECO:0007669"/>
    <property type="project" value="UniProtKB-KW"/>
</dbReference>
<dbReference type="GO" id="GO:1990904">
    <property type="term" value="C:ribonucleoprotein complex"/>
    <property type="evidence" value="ECO:0007669"/>
    <property type="project" value="UniProtKB-KW"/>
</dbReference>
<dbReference type="Pfam" id="PF00366">
    <property type="entry name" value="Ribosomal_S17"/>
    <property type="match status" value="1"/>
</dbReference>
<evidence type="ECO:0000256" key="3">
    <source>
        <dbReference type="ARBA" id="ARBA00023274"/>
    </source>
</evidence>
<evidence type="ECO:0000256" key="4">
    <source>
        <dbReference type="ARBA" id="ARBA00035311"/>
    </source>
</evidence>
<evidence type="ECO:0000313" key="5">
    <source>
        <dbReference type="EMBL" id="QLK14137.1"/>
    </source>
</evidence>
<dbReference type="GO" id="GO:0003735">
    <property type="term" value="F:structural constituent of ribosome"/>
    <property type="evidence" value="ECO:0007669"/>
    <property type="project" value="InterPro"/>
</dbReference>
<keyword evidence="2" id="KW-0689">Ribosomal protein</keyword>
<reference evidence="5 6" key="1">
    <citation type="submission" date="2019-06" db="EMBL/GenBank/DDBJ databases">
        <authorList>
            <person name="Petrone J.R."/>
            <person name="Munoz-Beristain A."/>
            <person name="Russell J.T."/>
            <person name="Rios-Glusberger P."/>
            <person name="Triplett E.W."/>
        </authorList>
    </citation>
    <scope>NUCLEOTIDE SEQUENCE [LARGE SCALE GENOMIC DNA]</scope>
    <source>
        <strain evidence="5">JRPAMB4</strain>
    </source>
</reference>
<dbReference type="SUPFAM" id="SSF50249">
    <property type="entry name" value="Nucleic acid-binding proteins"/>
    <property type="match status" value="1"/>
</dbReference>
<comment type="similarity">
    <text evidence="1">Belongs to the universal ribosomal protein uS17 family.</text>
</comment>
<keyword evidence="3" id="KW-0687">Ribonucleoprotein</keyword>
<proteinExistence type="inferred from homology"/>
<dbReference type="InterPro" id="IPR012340">
    <property type="entry name" value="NA-bd_OB-fold"/>
</dbReference>
<dbReference type="EMBL" id="CP041245">
    <property type="protein sequence ID" value="QLK14137.1"/>
    <property type="molecule type" value="Genomic_DNA"/>
</dbReference>
<dbReference type="GO" id="GO:0006412">
    <property type="term" value="P:translation"/>
    <property type="evidence" value="ECO:0007669"/>
    <property type="project" value="InterPro"/>
</dbReference>
<dbReference type="RefSeq" id="WP_020915889.1">
    <property type="nucleotide sequence ID" value="NZ_CP012411.1"/>
</dbReference>
<protein>
    <recommendedName>
        <fullName evidence="4">30S ribosomal protein S17</fullName>
    </recommendedName>
</protein>
<dbReference type="Proteomes" id="UP000510930">
    <property type="component" value="Chromosome"/>
</dbReference>
<evidence type="ECO:0000256" key="1">
    <source>
        <dbReference type="ARBA" id="ARBA00010254"/>
    </source>
</evidence>
<dbReference type="AlphaFoldDB" id="A0AAE7G4A9"/>
<accession>A0AAE7G4A9</accession>
<name>A0AAE7G4A9_CARRU</name>
<dbReference type="Gene3D" id="2.40.50.140">
    <property type="entry name" value="Nucleic acid-binding proteins"/>
    <property type="match status" value="1"/>
</dbReference>
<evidence type="ECO:0000256" key="2">
    <source>
        <dbReference type="ARBA" id="ARBA00022980"/>
    </source>
</evidence>
<sequence length="80" mass="9670">MNNMFGRVIKKNHKKITVIVKKCLKIPIYKKRVFYYKKILAYDIFNECNFGDYVIIKKSRPLTKTIFWILTKVVEKIKII</sequence>
<dbReference type="InterPro" id="IPR000266">
    <property type="entry name" value="Ribosomal_uS17"/>
</dbReference>
<evidence type="ECO:0000313" key="6">
    <source>
        <dbReference type="Proteomes" id="UP000510930"/>
    </source>
</evidence>
<gene>
    <name evidence="5" type="ORF">FK493_00955</name>
</gene>